<feature type="domain" description="Aldehyde dehydrogenase" evidence="12">
    <location>
        <begin position="22"/>
        <end position="298"/>
    </location>
</feature>
<comment type="catalytic activity">
    <reaction evidence="7">
        <text>L-glutamate 5-semialdehyde + phosphate + NADP(+) = L-glutamyl 5-phosphate + NADPH + H(+)</text>
        <dbReference type="Rhea" id="RHEA:19541"/>
        <dbReference type="ChEBI" id="CHEBI:15378"/>
        <dbReference type="ChEBI" id="CHEBI:43474"/>
        <dbReference type="ChEBI" id="CHEBI:57783"/>
        <dbReference type="ChEBI" id="CHEBI:58066"/>
        <dbReference type="ChEBI" id="CHEBI:58274"/>
        <dbReference type="ChEBI" id="CHEBI:58349"/>
        <dbReference type="EC" id="1.2.1.41"/>
    </reaction>
</comment>
<dbReference type="AlphaFoldDB" id="R4XJP9"/>
<evidence type="ECO:0000313" key="14">
    <source>
        <dbReference type="Proteomes" id="UP000013776"/>
    </source>
</evidence>
<dbReference type="InterPro" id="IPR016162">
    <property type="entry name" value="Ald_DH_N"/>
</dbReference>
<keyword evidence="5" id="KW-0521">NADP</keyword>
<dbReference type="Gene3D" id="3.40.309.10">
    <property type="entry name" value="Aldehyde Dehydrogenase, Chain A, domain 2"/>
    <property type="match status" value="1"/>
</dbReference>
<dbReference type="InterPro" id="IPR020593">
    <property type="entry name" value="G-glutamylP_reductase_CS"/>
</dbReference>
<comment type="caution">
    <text evidence="13">The sequence shown here is derived from an EMBL/GenBank/DDBJ whole genome shotgun (WGS) entry which is preliminary data.</text>
</comment>
<dbReference type="PIRSF" id="PIRSF000151">
    <property type="entry name" value="GPR"/>
    <property type="match status" value="1"/>
</dbReference>
<evidence type="ECO:0000256" key="2">
    <source>
        <dbReference type="ARBA" id="ARBA00013002"/>
    </source>
</evidence>
<comment type="similarity">
    <text evidence="9">Belongs to the gamma-glutamyl phosphate reductase family.</text>
</comment>
<dbReference type="GO" id="GO:0050661">
    <property type="term" value="F:NADP binding"/>
    <property type="evidence" value="ECO:0007669"/>
    <property type="project" value="InterPro"/>
</dbReference>
<evidence type="ECO:0000256" key="5">
    <source>
        <dbReference type="ARBA" id="ARBA00022857"/>
    </source>
</evidence>
<evidence type="ECO:0000256" key="11">
    <source>
        <dbReference type="ARBA" id="ARBA00077451"/>
    </source>
</evidence>
<dbReference type="PROSITE" id="PS01223">
    <property type="entry name" value="PROA"/>
    <property type="match status" value="1"/>
</dbReference>
<evidence type="ECO:0000259" key="12">
    <source>
        <dbReference type="Pfam" id="PF00171"/>
    </source>
</evidence>
<keyword evidence="4" id="KW-0641">Proline biosynthesis</keyword>
<dbReference type="InterPro" id="IPR000965">
    <property type="entry name" value="GPR_dom"/>
</dbReference>
<dbReference type="NCBIfam" id="TIGR00407">
    <property type="entry name" value="proA"/>
    <property type="match status" value="1"/>
</dbReference>
<comment type="pathway">
    <text evidence="1">Amino-acid biosynthesis; L-proline biosynthesis; L-glutamate 5-semialdehyde from L-glutamate: step 2/2.</text>
</comment>
<keyword evidence="3" id="KW-0028">Amino-acid biosynthesis</keyword>
<dbReference type="NCBIfam" id="NF001221">
    <property type="entry name" value="PRK00197.1"/>
    <property type="match status" value="1"/>
</dbReference>
<dbReference type="GO" id="GO:0055129">
    <property type="term" value="P:L-proline biosynthetic process"/>
    <property type="evidence" value="ECO:0007669"/>
    <property type="project" value="UniProtKB-UniPathway"/>
</dbReference>
<dbReference type="OrthoDB" id="1934954at2759"/>
<dbReference type="HAMAP" id="MF_00412">
    <property type="entry name" value="ProA"/>
    <property type="match status" value="1"/>
</dbReference>
<evidence type="ECO:0000256" key="9">
    <source>
        <dbReference type="ARBA" id="ARBA00060997"/>
    </source>
</evidence>
<evidence type="ECO:0000256" key="3">
    <source>
        <dbReference type="ARBA" id="ARBA00022605"/>
    </source>
</evidence>
<dbReference type="PANTHER" id="PTHR11063:SF8">
    <property type="entry name" value="DELTA-1-PYRROLINE-5-CARBOXYLATE SYNTHASE"/>
    <property type="match status" value="1"/>
</dbReference>
<dbReference type="PANTHER" id="PTHR11063">
    <property type="entry name" value="GLUTAMATE SEMIALDEHYDE DEHYDROGENASE"/>
    <property type="match status" value="1"/>
</dbReference>
<dbReference type="GO" id="GO:0004350">
    <property type="term" value="F:glutamate-5-semialdehyde dehydrogenase activity"/>
    <property type="evidence" value="ECO:0007669"/>
    <property type="project" value="UniProtKB-EC"/>
</dbReference>
<dbReference type="VEuPathDB" id="FungiDB:TAPDE_003801"/>
<dbReference type="CDD" id="cd07079">
    <property type="entry name" value="ALDH_F18-19_ProA-GPR"/>
    <property type="match status" value="1"/>
</dbReference>
<dbReference type="FunFam" id="3.40.309.10:FF:000006">
    <property type="entry name" value="Gamma-glutamyl phosphate reductase"/>
    <property type="match status" value="1"/>
</dbReference>
<dbReference type="InterPro" id="IPR016163">
    <property type="entry name" value="Ald_DH_C"/>
</dbReference>
<protein>
    <recommendedName>
        <fullName evidence="2">glutamate-5-semialdehyde dehydrogenase</fullName>
        <ecNumber evidence="2">1.2.1.41</ecNumber>
    </recommendedName>
    <alternativeName>
        <fullName evidence="11">Glutamate-5-semialdehyde dehydrogenase</fullName>
    </alternativeName>
    <alternativeName>
        <fullName evidence="10">Glutamyl-gamma-semialdehyde dehydrogenase</fullName>
    </alternativeName>
</protein>
<sequence length="460" mass="49902">MQIHQRSLPAYKEKVRMSSSRDIASAARDASRTLSTLSAGQRIKSLEILNKLLIDERTEILTENAKDLAAAQEAGQAASLISRLDLSKPGKYDEMAKGVLDVSQLPDLVGRCTQKRKLDEGLVLRRVLCPIGVLLVIFEARPEVIVNITALALKSGNAAILKGGKESTHSFRALSALVKRALREAEIPDSSIELVESRADVSGLLEQDEFIDLVIPRGSNALVKNIKDNTKINVMGHADGICHAYYDRDADLKTAIPVILDSKTNYPAACNALESLLIHESRVQDSLPPIVTALRAADVTCRVERALLPYLDPTDTGIAEAGEDDFDTEHLSLTLSIRSVPDPDAAISWINLHGSHHTDTILTADARTATRFQRGVDSASVFVNASTRFADGMRYGFGTEVGIATGKIHARGPVGLEGLVTYKWLLDGRGQCVASYGAGVGVNQRTYLHQDLQVDRGDSY</sequence>
<evidence type="ECO:0000256" key="4">
    <source>
        <dbReference type="ARBA" id="ARBA00022650"/>
    </source>
</evidence>
<comment type="function">
    <text evidence="8">Catalyzes the NADPH dependent reduction of L-gamma-glutamyl 5-phosphate into L-glutamate 5-semialdehyde and phosphate. The product spontaneously undergoes cyclization to form 1-pyrroline-5-carboxylate.</text>
</comment>
<name>R4XJP9_TAPDE</name>
<dbReference type="SUPFAM" id="SSF53720">
    <property type="entry name" value="ALDH-like"/>
    <property type="match status" value="1"/>
</dbReference>
<dbReference type="STRING" id="1097556.R4XJP9"/>
<evidence type="ECO:0000256" key="7">
    <source>
        <dbReference type="ARBA" id="ARBA00049024"/>
    </source>
</evidence>
<evidence type="ECO:0000256" key="8">
    <source>
        <dbReference type="ARBA" id="ARBA00059423"/>
    </source>
</evidence>
<dbReference type="Pfam" id="PF00171">
    <property type="entry name" value="Aldedh"/>
    <property type="match status" value="1"/>
</dbReference>
<keyword evidence="14" id="KW-1185">Reference proteome</keyword>
<evidence type="ECO:0000256" key="1">
    <source>
        <dbReference type="ARBA" id="ARBA00004985"/>
    </source>
</evidence>
<evidence type="ECO:0000313" key="13">
    <source>
        <dbReference type="EMBL" id="CCG83570.1"/>
    </source>
</evidence>
<dbReference type="EMBL" id="CAHR02000159">
    <property type="protein sequence ID" value="CCG83570.1"/>
    <property type="molecule type" value="Genomic_DNA"/>
</dbReference>
<keyword evidence="6" id="KW-0560">Oxidoreductase</keyword>
<dbReference type="Proteomes" id="UP000013776">
    <property type="component" value="Unassembled WGS sequence"/>
</dbReference>
<proteinExistence type="inferred from homology"/>
<dbReference type="eggNOG" id="KOG4165">
    <property type="taxonomic scope" value="Eukaryota"/>
</dbReference>
<gene>
    <name evidence="13" type="ORF">TAPDE_003801</name>
</gene>
<dbReference type="InterPro" id="IPR016161">
    <property type="entry name" value="Ald_DH/histidinol_DH"/>
</dbReference>
<evidence type="ECO:0000256" key="6">
    <source>
        <dbReference type="ARBA" id="ARBA00023002"/>
    </source>
</evidence>
<dbReference type="UniPathway" id="UPA00098">
    <property type="reaction ID" value="UER00360"/>
</dbReference>
<reference evidence="13 14" key="1">
    <citation type="journal article" date="2013" name="MBio">
        <title>Genome sequencing of the plant pathogen Taphrina deformans, the causal agent of peach leaf curl.</title>
        <authorList>
            <person name="Cisse O.H."/>
            <person name="Almeida J.M.G.C.F."/>
            <person name="Fonseca A."/>
            <person name="Kumar A.A."/>
            <person name="Salojaervi J."/>
            <person name="Overmyer K."/>
            <person name="Hauser P.M."/>
            <person name="Pagni M."/>
        </authorList>
    </citation>
    <scope>NUCLEOTIDE SEQUENCE [LARGE SCALE GENOMIC DNA]</scope>
    <source>
        <strain evidence="14">PYCC 5710 / ATCC 11124 / CBS 356.35 / IMI 108563 / JCM 9778 / NBRC 8474</strain>
    </source>
</reference>
<accession>R4XJP9</accession>
<dbReference type="Gene3D" id="3.40.605.10">
    <property type="entry name" value="Aldehyde Dehydrogenase, Chain A, domain 1"/>
    <property type="match status" value="1"/>
</dbReference>
<dbReference type="InterPro" id="IPR015590">
    <property type="entry name" value="Aldehyde_DH_dom"/>
</dbReference>
<organism evidence="13 14">
    <name type="scientific">Taphrina deformans (strain PYCC 5710 / ATCC 11124 / CBS 356.35 / IMI 108563 / JCM 9778 / NBRC 8474)</name>
    <name type="common">Peach leaf curl fungus</name>
    <name type="synonym">Lalaria deformans</name>
    <dbReference type="NCBI Taxonomy" id="1097556"/>
    <lineage>
        <taxon>Eukaryota</taxon>
        <taxon>Fungi</taxon>
        <taxon>Dikarya</taxon>
        <taxon>Ascomycota</taxon>
        <taxon>Taphrinomycotina</taxon>
        <taxon>Taphrinomycetes</taxon>
        <taxon>Taphrinales</taxon>
        <taxon>Taphrinaceae</taxon>
        <taxon>Taphrina</taxon>
    </lineage>
</organism>
<dbReference type="InterPro" id="IPR012134">
    <property type="entry name" value="Glu-5-SA_DH"/>
</dbReference>
<dbReference type="EC" id="1.2.1.41" evidence="2"/>
<evidence type="ECO:0000256" key="10">
    <source>
        <dbReference type="ARBA" id="ARBA00075718"/>
    </source>
</evidence>